<dbReference type="PANTHER" id="PTHR24321">
    <property type="entry name" value="DEHYDROGENASES, SHORT CHAIN"/>
    <property type="match status" value="1"/>
</dbReference>
<keyword evidence="4" id="KW-1185">Reference proteome</keyword>
<dbReference type="Pfam" id="PF13561">
    <property type="entry name" value="adh_short_C2"/>
    <property type="match status" value="1"/>
</dbReference>
<dbReference type="PRINTS" id="PR00081">
    <property type="entry name" value="GDHRDH"/>
</dbReference>
<name>A0ABN2AHF0_9ACTN</name>
<organism evidence="3 4">
    <name type="scientific">Nocardioides humi</name>
    <dbReference type="NCBI Taxonomy" id="449461"/>
    <lineage>
        <taxon>Bacteria</taxon>
        <taxon>Bacillati</taxon>
        <taxon>Actinomycetota</taxon>
        <taxon>Actinomycetes</taxon>
        <taxon>Propionibacteriales</taxon>
        <taxon>Nocardioidaceae</taxon>
        <taxon>Nocardioides</taxon>
    </lineage>
</organism>
<keyword evidence="2" id="KW-0560">Oxidoreductase</keyword>
<gene>
    <name evidence="3" type="ORF">GCM10009788_23340</name>
</gene>
<evidence type="ECO:0000313" key="3">
    <source>
        <dbReference type="EMBL" id="GAA1518624.1"/>
    </source>
</evidence>
<protein>
    <submittedName>
        <fullName evidence="3">SDR family oxidoreductase</fullName>
    </submittedName>
</protein>
<proteinExistence type="inferred from homology"/>
<dbReference type="Proteomes" id="UP001500842">
    <property type="component" value="Unassembled WGS sequence"/>
</dbReference>
<accession>A0ABN2AHF0</accession>
<dbReference type="PANTHER" id="PTHR24321:SF14">
    <property type="entry name" value="SHORT-CHAIN TYPE DEHYDROGENASE_REDUCTASE BLR2146-RELATED"/>
    <property type="match status" value="1"/>
</dbReference>
<dbReference type="RefSeq" id="WP_219996081.1">
    <property type="nucleotide sequence ID" value="NZ_BAAAOR010000016.1"/>
</dbReference>
<dbReference type="PRINTS" id="PR00080">
    <property type="entry name" value="SDRFAMILY"/>
</dbReference>
<sequence length="270" mass="27406">MGTLDGRIALVTGAGSGLGVASARALAAAGAKVLVTDLNADTAAATAAAIAEQGGTAVATAHDIADESAWAAAVETARRELGGPVTVLHNNAALTIGPVMDRDRDPLNLDLDAWNTSLSVTLTGSALGCKHVLPGMLEAGTGSIINMSSTRGITGATWRMSYNTAKAGILGLTRTVAVHYGAQGIRCNAIVPGVFDTPALRGGIPQERVREVERSHLLNRMGRPEELGNAVVFLASDLSSFITGAVIPVDGGQSGFSEGLAPATSRGIED</sequence>
<comment type="similarity">
    <text evidence="1">Belongs to the short-chain dehydrogenases/reductases (SDR) family.</text>
</comment>
<dbReference type="EMBL" id="BAAAOR010000016">
    <property type="protein sequence ID" value="GAA1518624.1"/>
    <property type="molecule type" value="Genomic_DNA"/>
</dbReference>
<dbReference type="PROSITE" id="PS00061">
    <property type="entry name" value="ADH_SHORT"/>
    <property type="match status" value="1"/>
</dbReference>
<evidence type="ECO:0000256" key="1">
    <source>
        <dbReference type="ARBA" id="ARBA00006484"/>
    </source>
</evidence>
<evidence type="ECO:0000313" key="4">
    <source>
        <dbReference type="Proteomes" id="UP001500842"/>
    </source>
</evidence>
<dbReference type="InterPro" id="IPR002347">
    <property type="entry name" value="SDR_fam"/>
</dbReference>
<reference evidence="3 4" key="1">
    <citation type="journal article" date="2019" name="Int. J. Syst. Evol. Microbiol.">
        <title>The Global Catalogue of Microorganisms (GCM) 10K type strain sequencing project: providing services to taxonomists for standard genome sequencing and annotation.</title>
        <authorList>
            <consortium name="The Broad Institute Genomics Platform"/>
            <consortium name="The Broad Institute Genome Sequencing Center for Infectious Disease"/>
            <person name="Wu L."/>
            <person name="Ma J."/>
        </authorList>
    </citation>
    <scope>NUCLEOTIDE SEQUENCE [LARGE SCALE GENOMIC DNA]</scope>
    <source>
        <strain evidence="3 4">JCM 14942</strain>
    </source>
</reference>
<dbReference type="InterPro" id="IPR020904">
    <property type="entry name" value="Sc_DH/Rdtase_CS"/>
</dbReference>
<comment type="caution">
    <text evidence="3">The sequence shown here is derived from an EMBL/GenBank/DDBJ whole genome shotgun (WGS) entry which is preliminary data.</text>
</comment>
<dbReference type="Gene3D" id="3.40.50.720">
    <property type="entry name" value="NAD(P)-binding Rossmann-like Domain"/>
    <property type="match status" value="1"/>
</dbReference>
<dbReference type="InterPro" id="IPR036291">
    <property type="entry name" value="NAD(P)-bd_dom_sf"/>
</dbReference>
<dbReference type="SUPFAM" id="SSF51735">
    <property type="entry name" value="NAD(P)-binding Rossmann-fold domains"/>
    <property type="match status" value="1"/>
</dbReference>
<evidence type="ECO:0000256" key="2">
    <source>
        <dbReference type="ARBA" id="ARBA00023002"/>
    </source>
</evidence>